<dbReference type="EMBL" id="JASMQC010000043">
    <property type="protein sequence ID" value="KAK1929890.1"/>
    <property type="molecule type" value="Genomic_DNA"/>
</dbReference>
<gene>
    <name evidence="1" type="ORF">P3T76_014565</name>
</gene>
<protein>
    <submittedName>
        <fullName evidence="1">Uncharacterized protein</fullName>
    </submittedName>
</protein>
<evidence type="ECO:0000313" key="1">
    <source>
        <dbReference type="EMBL" id="KAK1929890.1"/>
    </source>
</evidence>
<sequence length="109" mass="12407">MMIEVVGDVEESDVYQTISKLLAQAVLTDEAVAALLTNLADHWLFFWLTKDDEWDDLNIKTVVVTDPTTAFMALSIIATYNPDREQWADCFAESVHRYKLSQLPIKGQK</sequence>
<dbReference type="AlphaFoldDB" id="A0AAD9G1E6"/>
<keyword evidence="2" id="KW-1185">Reference proteome</keyword>
<accession>A0AAD9G1E6</accession>
<comment type="caution">
    <text evidence="1">The sequence shown here is derived from an EMBL/GenBank/DDBJ whole genome shotgun (WGS) entry which is preliminary data.</text>
</comment>
<dbReference type="Proteomes" id="UP001259832">
    <property type="component" value="Unassembled WGS sequence"/>
</dbReference>
<proteinExistence type="predicted"/>
<reference evidence="1" key="1">
    <citation type="submission" date="2023-08" db="EMBL/GenBank/DDBJ databases">
        <title>Reference Genome Resource for the Citrus Pathogen Phytophthora citrophthora.</title>
        <authorList>
            <person name="Moller H."/>
            <person name="Coetzee B."/>
            <person name="Rose L.J."/>
            <person name="Van Niekerk J.M."/>
        </authorList>
    </citation>
    <scope>NUCLEOTIDE SEQUENCE</scope>
    <source>
        <strain evidence="1">STE-U-9442</strain>
    </source>
</reference>
<evidence type="ECO:0000313" key="2">
    <source>
        <dbReference type="Proteomes" id="UP001259832"/>
    </source>
</evidence>
<organism evidence="1 2">
    <name type="scientific">Phytophthora citrophthora</name>
    <dbReference type="NCBI Taxonomy" id="4793"/>
    <lineage>
        <taxon>Eukaryota</taxon>
        <taxon>Sar</taxon>
        <taxon>Stramenopiles</taxon>
        <taxon>Oomycota</taxon>
        <taxon>Peronosporomycetes</taxon>
        <taxon>Peronosporales</taxon>
        <taxon>Peronosporaceae</taxon>
        <taxon>Phytophthora</taxon>
    </lineage>
</organism>
<name>A0AAD9G1E6_9STRA</name>